<dbReference type="PROSITE" id="PS50109">
    <property type="entry name" value="HIS_KIN"/>
    <property type="match status" value="1"/>
</dbReference>
<dbReference type="InterPro" id="IPR035965">
    <property type="entry name" value="PAS-like_dom_sf"/>
</dbReference>
<dbReference type="Gene3D" id="3.30.450.20">
    <property type="entry name" value="PAS domain"/>
    <property type="match status" value="5"/>
</dbReference>
<dbReference type="InterPro" id="IPR000700">
    <property type="entry name" value="PAS-assoc_C"/>
</dbReference>
<dbReference type="Pfam" id="PF08448">
    <property type="entry name" value="PAS_4"/>
    <property type="match status" value="1"/>
</dbReference>
<comment type="catalytic activity">
    <reaction evidence="1">
        <text>ATP + protein L-histidine = ADP + protein N-phospho-L-histidine.</text>
        <dbReference type="EC" id="2.7.13.3"/>
    </reaction>
</comment>
<dbReference type="SUPFAM" id="SSF52172">
    <property type="entry name" value="CheY-like"/>
    <property type="match status" value="2"/>
</dbReference>
<dbReference type="Pfam" id="PF08447">
    <property type="entry name" value="PAS_3"/>
    <property type="match status" value="3"/>
</dbReference>
<feature type="domain" description="PAC" evidence="23">
    <location>
        <begin position="487"/>
        <end position="540"/>
    </location>
</feature>
<dbReference type="RefSeq" id="WP_170147064.1">
    <property type="nucleotide sequence ID" value="NZ_JAHBRY010000002.1"/>
</dbReference>
<dbReference type="InterPro" id="IPR003594">
    <property type="entry name" value="HATPase_dom"/>
</dbReference>
<dbReference type="PRINTS" id="PR00344">
    <property type="entry name" value="BCTRLSENSOR"/>
</dbReference>
<dbReference type="GO" id="GO:0000155">
    <property type="term" value="F:phosphorelay sensor kinase activity"/>
    <property type="evidence" value="ECO:0007669"/>
    <property type="project" value="InterPro"/>
</dbReference>
<dbReference type="SUPFAM" id="SSF47226">
    <property type="entry name" value="Histidine-containing phosphotransfer domain, HPT domain"/>
    <property type="match status" value="1"/>
</dbReference>
<feature type="domain" description="Response regulatory" evidence="21">
    <location>
        <begin position="1053"/>
        <end position="1175"/>
    </location>
</feature>
<accession>A0A2V3UG04</accession>
<dbReference type="InterPro" id="IPR003661">
    <property type="entry name" value="HisK_dim/P_dom"/>
</dbReference>
<evidence type="ECO:0000256" key="7">
    <source>
        <dbReference type="ARBA" id="ARBA00022692"/>
    </source>
</evidence>
<dbReference type="InterPro" id="IPR036890">
    <property type="entry name" value="HATPase_C_sf"/>
</dbReference>
<dbReference type="Gene3D" id="3.40.50.2300">
    <property type="match status" value="2"/>
</dbReference>
<reference evidence="25 26" key="1">
    <citation type="submission" date="2018-05" db="EMBL/GenBank/DDBJ databases">
        <title>Genomic Encyclopedia of Type Strains, Phase IV (KMG-IV): sequencing the most valuable type-strain genomes for metagenomic binning, comparative biology and taxonomic classification.</title>
        <authorList>
            <person name="Goeker M."/>
        </authorList>
    </citation>
    <scope>NUCLEOTIDE SEQUENCE [LARGE SCALE GENOMIC DNA]</scope>
    <source>
        <strain evidence="25 26">DSM 6462</strain>
    </source>
</reference>
<evidence type="ECO:0000256" key="17">
    <source>
        <dbReference type="PROSITE-ProRule" id="PRU00169"/>
    </source>
</evidence>
<feature type="domain" description="Response regulatory" evidence="21">
    <location>
        <begin position="1207"/>
        <end position="1323"/>
    </location>
</feature>
<evidence type="ECO:0000256" key="16">
    <source>
        <dbReference type="PROSITE-ProRule" id="PRU00110"/>
    </source>
</evidence>
<dbReference type="InterPro" id="IPR001610">
    <property type="entry name" value="PAC"/>
</dbReference>
<dbReference type="FunFam" id="3.30.565.10:FF:000010">
    <property type="entry name" value="Sensor histidine kinase RcsC"/>
    <property type="match status" value="1"/>
</dbReference>
<dbReference type="PROSITE" id="PS50113">
    <property type="entry name" value="PAC"/>
    <property type="match status" value="4"/>
</dbReference>
<dbReference type="Gene3D" id="3.30.565.10">
    <property type="entry name" value="Histidine kinase-like ATPase, C-terminal domain"/>
    <property type="match status" value="1"/>
</dbReference>
<evidence type="ECO:0000256" key="11">
    <source>
        <dbReference type="ARBA" id="ARBA00022989"/>
    </source>
</evidence>
<dbReference type="CDD" id="cd00130">
    <property type="entry name" value="PAS"/>
    <property type="match status" value="4"/>
</dbReference>
<dbReference type="InterPro" id="IPR036641">
    <property type="entry name" value="HPT_dom_sf"/>
</dbReference>
<comment type="caution">
    <text evidence="25">The sequence shown here is derived from an EMBL/GenBank/DDBJ whole genome shotgun (WGS) entry which is preliminary data.</text>
</comment>
<evidence type="ECO:0000256" key="12">
    <source>
        <dbReference type="ARBA" id="ARBA00023012"/>
    </source>
</evidence>
<dbReference type="Pfam" id="PF01627">
    <property type="entry name" value="Hpt"/>
    <property type="match status" value="1"/>
</dbReference>
<dbReference type="Gene3D" id="1.20.120.160">
    <property type="entry name" value="HPT domain"/>
    <property type="match status" value="1"/>
</dbReference>
<evidence type="ECO:0000256" key="9">
    <source>
        <dbReference type="ARBA" id="ARBA00022777"/>
    </source>
</evidence>
<evidence type="ECO:0000256" key="1">
    <source>
        <dbReference type="ARBA" id="ARBA00000085"/>
    </source>
</evidence>
<name>A0A2V3UG04_9HYPH</name>
<evidence type="ECO:0000256" key="8">
    <source>
        <dbReference type="ARBA" id="ARBA00022741"/>
    </source>
</evidence>
<dbReference type="Pfam" id="PF02518">
    <property type="entry name" value="HATPase_c"/>
    <property type="match status" value="1"/>
</dbReference>
<feature type="modified residue" description="4-aspartylphosphate" evidence="17">
    <location>
        <position position="1107"/>
    </location>
</feature>
<dbReference type="GO" id="GO:0005886">
    <property type="term" value="C:plasma membrane"/>
    <property type="evidence" value="ECO:0007669"/>
    <property type="project" value="UniProtKB-SubCell"/>
</dbReference>
<keyword evidence="7" id="KW-0812">Transmembrane</keyword>
<dbReference type="InterPro" id="IPR011006">
    <property type="entry name" value="CheY-like_superfamily"/>
</dbReference>
<dbReference type="InterPro" id="IPR013767">
    <property type="entry name" value="PAS_fold"/>
</dbReference>
<dbReference type="PANTHER" id="PTHR45339:SF1">
    <property type="entry name" value="HYBRID SIGNAL TRANSDUCTION HISTIDINE KINASE J"/>
    <property type="match status" value="1"/>
</dbReference>
<feature type="domain" description="PAC" evidence="23">
    <location>
        <begin position="616"/>
        <end position="668"/>
    </location>
</feature>
<dbReference type="SUPFAM" id="SSF55785">
    <property type="entry name" value="PYP-like sensor domain (PAS domain)"/>
    <property type="match status" value="5"/>
</dbReference>
<organism evidence="25 26">
    <name type="scientific">Chelatococcus asaccharovorans</name>
    <dbReference type="NCBI Taxonomy" id="28210"/>
    <lineage>
        <taxon>Bacteria</taxon>
        <taxon>Pseudomonadati</taxon>
        <taxon>Pseudomonadota</taxon>
        <taxon>Alphaproteobacteria</taxon>
        <taxon>Hyphomicrobiales</taxon>
        <taxon>Chelatococcaceae</taxon>
        <taxon>Chelatococcus</taxon>
    </lineage>
</organism>
<gene>
    <name evidence="25" type="ORF">C7450_10260</name>
</gene>
<dbReference type="PROSITE" id="PS50894">
    <property type="entry name" value="HPT"/>
    <property type="match status" value="1"/>
</dbReference>
<keyword evidence="26" id="KW-1185">Reference proteome</keyword>
<dbReference type="SMART" id="SM00091">
    <property type="entry name" value="PAS"/>
    <property type="match status" value="4"/>
</dbReference>
<dbReference type="GO" id="GO:0006355">
    <property type="term" value="P:regulation of DNA-templated transcription"/>
    <property type="evidence" value="ECO:0007669"/>
    <property type="project" value="InterPro"/>
</dbReference>
<keyword evidence="4" id="KW-1003">Cell membrane</keyword>
<dbReference type="GO" id="GO:0005524">
    <property type="term" value="F:ATP binding"/>
    <property type="evidence" value="ECO:0007669"/>
    <property type="project" value="UniProtKB-KW"/>
</dbReference>
<feature type="domain" description="PAS" evidence="22">
    <location>
        <begin position="691"/>
        <end position="739"/>
    </location>
</feature>
<feature type="domain" description="PAC" evidence="23">
    <location>
        <begin position="359"/>
        <end position="410"/>
    </location>
</feature>
<dbReference type="InterPro" id="IPR013656">
    <property type="entry name" value="PAS_4"/>
</dbReference>
<protein>
    <recommendedName>
        <fullName evidence="15">Sensory/regulatory protein RpfC</fullName>
        <ecNumber evidence="3">2.7.13.3</ecNumber>
    </recommendedName>
</protein>
<keyword evidence="11" id="KW-1133">Transmembrane helix</keyword>
<feature type="domain" description="HPt" evidence="24">
    <location>
        <begin position="1370"/>
        <end position="1466"/>
    </location>
</feature>
<evidence type="ECO:0000259" key="21">
    <source>
        <dbReference type="PROSITE" id="PS50110"/>
    </source>
</evidence>
<dbReference type="PANTHER" id="PTHR45339">
    <property type="entry name" value="HYBRID SIGNAL TRANSDUCTION HISTIDINE KINASE J"/>
    <property type="match status" value="1"/>
</dbReference>
<dbReference type="Proteomes" id="UP000248021">
    <property type="component" value="Unassembled WGS sequence"/>
</dbReference>
<evidence type="ECO:0000256" key="14">
    <source>
        <dbReference type="ARBA" id="ARBA00064003"/>
    </source>
</evidence>
<feature type="domain" description="PAS" evidence="22">
    <location>
        <begin position="411"/>
        <end position="470"/>
    </location>
</feature>
<dbReference type="EMBL" id="QJJK01000002">
    <property type="protein sequence ID" value="PXW63145.1"/>
    <property type="molecule type" value="Genomic_DNA"/>
</dbReference>
<dbReference type="SMART" id="SM00388">
    <property type="entry name" value="HisKA"/>
    <property type="match status" value="1"/>
</dbReference>
<evidence type="ECO:0000259" key="24">
    <source>
        <dbReference type="PROSITE" id="PS50894"/>
    </source>
</evidence>
<dbReference type="Pfam" id="PF00072">
    <property type="entry name" value="Response_reg"/>
    <property type="match status" value="2"/>
</dbReference>
<keyword evidence="12" id="KW-0902">Two-component regulatory system</keyword>
<feature type="domain" description="PAC" evidence="23">
    <location>
        <begin position="742"/>
        <end position="793"/>
    </location>
</feature>
<evidence type="ECO:0000256" key="13">
    <source>
        <dbReference type="ARBA" id="ARBA00023136"/>
    </source>
</evidence>
<dbReference type="InterPro" id="IPR001789">
    <property type="entry name" value="Sig_transdc_resp-reg_receiver"/>
</dbReference>
<keyword evidence="10" id="KW-0067">ATP-binding</keyword>
<dbReference type="InterPro" id="IPR000014">
    <property type="entry name" value="PAS"/>
</dbReference>
<dbReference type="PROSITE" id="PS50112">
    <property type="entry name" value="PAS"/>
    <property type="match status" value="4"/>
</dbReference>
<dbReference type="InterPro" id="IPR013655">
    <property type="entry name" value="PAS_fold_3"/>
</dbReference>
<feature type="coiled-coil region" evidence="18">
    <location>
        <begin position="781"/>
        <end position="811"/>
    </location>
</feature>
<evidence type="ECO:0000256" key="4">
    <source>
        <dbReference type="ARBA" id="ARBA00022475"/>
    </source>
</evidence>
<feature type="modified residue" description="Phosphohistidine" evidence="16">
    <location>
        <position position="1409"/>
    </location>
</feature>
<dbReference type="Gene3D" id="2.10.70.100">
    <property type="match status" value="1"/>
</dbReference>
<evidence type="ECO:0000256" key="10">
    <source>
        <dbReference type="ARBA" id="ARBA00022840"/>
    </source>
</evidence>
<dbReference type="InterPro" id="IPR005467">
    <property type="entry name" value="His_kinase_dom"/>
</dbReference>
<evidence type="ECO:0000259" key="23">
    <source>
        <dbReference type="PROSITE" id="PS50113"/>
    </source>
</evidence>
<evidence type="ECO:0000256" key="15">
    <source>
        <dbReference type="ARBA" id="ARBA00068150"/>
    </source>
</evidence>
<dbReference type="Pfam" id="PF00512">
    <property type="entry name" value="HisKA"/>
    <property type="match status" value="1"/>
</dbReference>
<dbReference type="Gene3D" id="1.10.287.130">
    <property type="match status" value="1"/>
</dbReference>
<dbReference type="SMART" id="SM00387">
    <property type="entry name" value="HATPase_c"/>
    <property type="match status" value="1"/>
</dbReference>
<feature type="modified residue" description="4-aspartylphosphate" evidence="17">
    <location>
        <position position="1256"/>
    </location>
</feature>
<dbReference type="InterPro" id="IPR004358">
    <property type="entry name" value="Sig_transdc_His_kin-like_C"/>
</dbReference>
<keyword evidence="8" id="KW-0547">Nucleotide-binding</keyword>
<proteinExistence type="predicted"/>
<dbReference type="SUPFAM" id="SSF47384">
    <property type="entry name" value="Homodimeric domain of signal transducing histidine kinase"/>
    <property type="match status" value="1"/>
</dbReference>
<evidence type="ECO:0000259" key="22">
    <source>
        <dbReference type="PROSITE" id="PS50112"/>
    </source>
</evidence>
<comment type="subcellular location">
    <subcellularLocation>
        <location evidence="2">Cell membrane</location>
        <topology evidence="2">Multi-pass membrane protein</topology>
    </subcellularLocation>
</comment>
<dbReference type="SUPFAM" id="SSF55874">
    <property type="entry name" value="ATPase domain of HSP90 chaperone/DNA topoisomerase II/histidine kinase"/>
    <property type="match status" value="1"/>
</dbReference>
<keyword evidence="5 17" id="KW-0597">Phosphoprotein</keyword>
<dbReference type="NCBIfam" id="TIGR00229">
    <property type="entry name" value="sensory_box"/>
    <property type="match status" value="5"/>
</dbReference>
<feature type="domain" description="Histidine kinase" evidence="20">
    <location>
        <begin position="811"/>
        <end position="1033"/>
    </location>
</feature>
<dbReference type="CDD" id="cd16922">
    <property type="entry name" value="HATPase_EvgS-ArcB-TorS-like"/>
    <property type="match status" value="1"/>
</dbReference>
<feature type="domain" description="PAS" evidence="22">
    <location>
        <begin position="286"/>
        <end position="334"/>
    </location>
</feature>
<evidence type="ECO:0000256" key="18">
    <source>
        <dbReference type="SAM" id="Coils"/>
    </source>
</evidence>
<keyword evidence="18" id="KW-0175">Coiled coil</keyword>
<keyword evidence="6" id="KW-0808">Transferase</keyword>
<evidence type="ECO:0000256" key="6">
    <source>
        <dbReference type="ARBA" id="ARBA00022679"/>
    </source>
</evidence>
<dbReference type="FunFam" id="1.10.287.130:FF:000002">
    <property type="entry name" value="Two-component osmosensing histidine kinase"/>
    <property type="match status" value="1"/>
</dbReference>
<evidence type="ECO:0000256" key="19">
    <source>
        <dbReference type="SAM" id="MobiDB-lite"/>
    </source>
</evidence>
<evidence type="ECO:0000256" key="5">
    <source>
        <dbReference type="ARBA" id="ARBA00022553"/>
    </source>
</evidence>
<evidence type="ECO:0000313" key="26">
    <source>
        <dbReference type="Proteomes" id="UP000248021"/>
    </source>
</evidence>
<dbReference type="SMART" id="SM00086">
    <property type="entry name" value="PAC"/>
    <property type="match status" value="4"/>
</dbReference>
<dbReference type="InterPro" id="IPR036097">
    <property type="entry name" value="HisK_dim/P_sf"/>
</dbReference>
<evidence type="ECO:0000256" key="2">
    <source>
        <dbReference type="ARBA" id="ARBA00004651"/>
    </source>
</evidence>
<keyword evidence="13" id="KW-0472">Membrane</keyword>
<dbReference type="CDD" id="cd17546">
    <property type="entry name" value="REC_hyHK_CKI1_RcsC-like"/>
    <property type="match status" value="2"/>
</dbReference>
<dbReference type="InterPro" id="IPR008207">
    <property type="entry name" value="Sig_transdc_His_kin_Hpt_dom"/>
</dbReference>
<comment type="subunit">
    <text evidence="14">At low DSF concentrations, interacts with RpfF.</text>
</comment>
<dbReference type="PROSITE" id="PS50110">
    <property type="entry name" value="RESPONSE_REGULATORY"/>
    <property type="match status" value="2"/>
</dbReference>
<feature type="region of interest" description="Disordered" evidence="19">
    <location>
        <begin position="1461"/>
        <end position="1496"/>
    </location>
</feature>
<sequence length="1576" mass="172709">MSVPDGGERIEPLQIPAFYIQRWSALVDTLARLWPGTAPRVLQFIAHRFVPVAMLADDTAAMDDPVAPVRHQVLETGHVMADTPSGTYVGLRLDWPEGQPFGVIEITGHAEPADTAAMRCLLEQFHTVIADNLADIATRAARIFPDKVYRQLAEASADEFYVHDEQGRLLDVNARACLNTGYSRAELLTRNVAELSPTFSRSELLDFWAETAPGTSRLLNIGRCDHSGATLPIEVLVTCLMVDGRKLFFAWVRPIAERVASEEAIRRLNAEFERRGGECGEEWRQSADVLQAVMDSATDAIYVKDLEDRFLLFNKAAARFAGRDSAEVLGRRAIDIFGRDFGDPSRRHELEVMKSGRPSTIEEVLPTSEGERLFLTTRSLYRDSNGAVAGLIGISRDITEKKRAEQALRDSEARWQFALDGSGDGVWDWNVLTGHVFYSRQWKRMLGYSDDEIGDTTDDWSDRIHPDDRERCWQIIGEHFAGTDPVFTLEHRMRAKDGSWRWTLDRGKIVEREADGTPTRVIVTHTDITTHKAALDALIASYQSLRQAEKIARIGSWSFCVATQEFSLSETLKEMIGIGPEAPTPTPAGMRALLDPAGAEAIAAAVQRCLATGEPYGVDVHHFRRDGTSFAAHIRGQANRDPDGAIVGLTGTVQDITEREEVRQRIAVLADNLPNGAIYRLECNPPEQYELTYVSAGIHALIGISAEEIVNNRDAFISAIHEDDVERYKSTIVYSLETQTVFDCQFRARRRDGRIIWMHCRSAPRMMPGGTTVWDGIMRDITIEREAAETLERAKEAAEAAERAKSDFLATMSHEIRTPMNTVIGMTRLTLLTDLAPKQRNYLEKIDASARTLLSIIDDVLDFSKIEAGRLELEDTEFTLESVLESVSDVTAMRAEEKGLEIAYAVAPEVPRQLRGDPLRLGQVLINLVGNAIKFTHEGEVVVTVSAAPGQDSRHVLLEFAVRDTGIGMTSAQMSGLFRPFAQADAKMARTYGGTGLGLAISEQIIALMGGTIAVESEFGQGSTFRFTVRLRTDPAAAATVKPVCHKAISAQRVLIVDDNASAREILRHMVEAFGLEALAVASGAEALSILRAASGSHRPFDLVLMDWRMPGMDGIETARRIRADASIEHMPAVLMVTAYGRDEVLQQIDQIGLQGLLIKPVTESVMFNTIIDTLPSAHIGPARRTRREPPSTTPRPPLVAQLAGKRALVVDDNPLNREVACGFIAAVGMRAETADNGIEALARLRRSPFDVVLMDVHMPEMDGLAAARAIRSHPDWTDLPIIALTAQARVEDRRASLDAGMTAHLTKPIDETALYETLLDALSAPARAPSIASSPIDAPTAASGTSSAGAQPFAPALDIASVISRFGGRRDRIARLLRGFVHDFADASAALDDHLRRADFAKAAALAHTVKGAASYLGARDFCAAAEAIEYVAIDDQAAVAAAARDFRIRLQELLTEVREHLDAQPAPQPSGRARRQDLSPQDPSRQEPLGHDSLGQDNALARALVARLEPLISRGDYAAHQLLDELADAGAASAIGHHVEALRAYFDELELDKAARELQQIEACLQSSPPSVRG</sequence>
<dbReference type="CDD" id="cd00082">
    <property type="entry name" value="HisKA"/>
    <property type="match status" value="1"/>
</dbReference>
<evidence type="ECO:0000313" key="25">
    <source>
        <dbReference type="EMBL" id="PXW63145.1"/>
    </source>
</evidence>
<evidence type="ECO:0000256" key="3">
    <source>
        <dbReference type="ARBA" id="ARBA00012438"/>
    </source>
</evidence>
<evidence type="ECO:0000259" key="20">
    <source>
        <dbReference type="PROSITE" id="PS50109"/>
    </source>
</evidence>
<feature type="domain" description="PAS" evidence="22">
    <location>
        <begin position="145"/>
        <end position="195"/>
    </location>
</feature>
<dbReference type="SMART" id="SM00448">
    <property type="entry name" value="REC"/>
    <property type="match status" value="2"/>
</dbReference>
<dbReference type="Pfam" id="PF00989">
    <property type="entry name" value="PAS"/>
    <property type="match status" value="1"/>
</dbReference>
<dbReference type="EC" id="2.7.13.3" evidence="3"/>
<keyword evidence="9" id="KW-0418">Kinase</keyword>